<evidence type="ECO:0000313" key="3">
    <source>
        <dbReference type="Proteomes" id="UP001597151"/>
    </source>
</evidence>
<gene>
    <name evidence="2" type="ORF">ACFQ3C_14510</name>
</gene>
<protein>
    <submittedName>
        <fullName evidence="2">Hint domain-containing protein</fullName>
    </submittedName>
</protein>
<dbReference type="EMBL" id="JBHTKR010000005">
    <property type="protein sequence ID" value="MFD1195883.1"/>
    <property type="molecule type" value="Genomic_DNA"/>
</dbReference>
<sequence>MAWIAISDPADPRFSSSGLGCDAGQSETALHRNDPQALLMRGTLLMEARLAPDGRPQTLLEWDQTHPWRRGLSLRALPGGGIALVVFQGSDACHCVVKHDAVGGDETLRISYSWDAPARWGRLVVEKLNTPGQFLTEFRDPPPLLLGDVHAVTMTPAMRSMDPDVTYFAVSTRIEPVGPLPTLDARVPLCTTYGYKPLGAIKRGDVMRLADGNTQPVLQVLRRTVPARGMFRPVRLRAPYFGLQQDIVVSPEQRLVIGGSDVEYLFDQEFVLVPARHLVNRTAAHFCATGPTATYGQVLLPGHEAILAAGAPLESLFIGRIRRNPARLAASLLAGSERSRLPDHAVSAYPVLRAYEAITLAERRAA</sequence>
<dbReference type="Pfam" id="PF13403">
    <property type="entry name" value="Hint_2"/>
    <property type="match status" value="1"/>
</dbReference>
<dbReference type="Proteomes" id="UP001597151">
    <property type="component" value="Unassembled WGS sequence"/>
</dbReference>
<name>A0ABW3TG09_9RHOB</name>
<reference evidence="3" key="1">
    <citation type="journal article" date="2019" name="Int. J. Syst. Evol. Microbiol.">
        <title>The Global Catalogue of Microorganisms (GCM) 10K type strain sequencing project: providing services to taxonomists for standard genome sequencing and annotation.</title>
        <authorList>
            <consortium name="The Broad Institute Genomics Platform"/>
            <consortium name="The Broad Institute Genome Sequencing Center for Infectious Disease"/>
            <person name="Wu L."/>
            <person name="Ma J."/>
        </authorList>
    </citation>
    <scope>NUCLEOTIDE SEQUENCE [LARGE SCALE GENOMIC DNA]</scope>
    <source>
        <strain evidence="3">CCUG 55328</strain>
    </source>
</reference>
<evidence type="ECO:0000313" key="2">
    <source>
        <dbReference type="EMBL" id="MFD1195883.1"/>
    </source>
</evidence>
<comment type="caution">
    <text evidence="2">The sequence shown here is derived from an EMBL/GenBank/DDBJ whole genome shotgun (WGS) entry which is preliminary data.</text>
</comment>
<proteinExistence type="predicted"/>
<accession>A0ABW3TG09</accession>
<dbReference type="SUPFAM" id="SSF51294">
    <property type="entry name" value="Hedgehog/intein (Hint) domain"/>
    <property type="match status" value="1"/>
</dbReference>
<dbReference type="InterPro" id="IPR036844">
    <property type="entry name" value="Hint_dom_sf"/>
</dbReference>
<organism evidence="2 3">
    <name type="scientific">Seohaeicola saemankumensis</name>
    <dbReference type="NCBI Taxonomy" id="481181"/>
    <lineage>
        <taxon>Bacteria</taxon>
        <taxon>Pseudomonadati</taxon>
        <taxon>Pseudomonadota</taxon>
        <taxon>Alphaproteobacteria</taxon>
        <taxon>Rhodobacterales</taxon>
        <taxon>Roseobacteraceae</taxon>
        <taxon>Seohaeicola</taxon>
    </lineage>
</organism>
<dbReference type="InterPro" id="IPR028992">
    <property type="entry name" value="Hedgehog/Intein_dom"/>
</dbReference>
<keyword evidence="3" id="KW-1185">Reference proteome</keyword>
<feature type="domain" description="Hedgehog/Intein (Hint)" evidence="1">
    <location>
        <begin position="190"/>
        <end position="319"/>
    </location>
</feature>
<evidence type="ECO:0000259" key="1">
    <source>
        <dbReference type="Pfam" id="PF13403"/>
    </source>
</evidence>
<dbReference type="RefSeq" id="WP_380793224.1">
    <property type="nucleotide sequence ID" value="NZ_JBHTKR010000005.1"/>
</dbReference>